<keyword evidence="2" id="KW-1133">Transmembrane helix</keyword>
<evidence type="ECO:0000256" key="1">
    <source>
        <dbReference type="SAM" id="MobiDB-lite"/>
    </source>
</evidence>
<accession>A0A9D1LGG7</accession>
<organism evidence="3 4">
    <name type="scientific">Candidatus Limisoma intestinavium</name>
    <dbReference type="NCBI Taxonomy" id="2840856"/>
    <lineage>
        <taxon>Bacteria</taxon>
        <taxon>Pseudomonadati</taxon>
        <taxon>Bacteroidota</taxon>
        <taxon>Bacteroidia</taxon>
        <taxon>Bacteroidales</taxon>
        <taxon>Candidatus Limisoma</taxon>
    </lineage>
</organism>
<evidence type="ECO:0000313" key="3">
    <source>
        <dbReference type="EMBL" id="HIU38844.1"/>
    </source>
</evidence>
<feature type="region of interest" description="Disordered" evidence="1">
    <location>
        <begin position="1"/>
        <end position="32"/>
    </location>
</feature>
<feature type="transmembrane region" description="Helical" evidence="2">
    <location>
        <begin position="60"/>
        <end position="79"/>
    </location>
</feature>
<keyword evidence="2" id="KW-0812">Transmembrane</keyword>
<dbReference type="Proteomes" id="UP000824076">
    <property type="component" value="Unassembled WGS sequence"/>
</dbReference>
<gene>
    <name evidence="3" type="ORF">IAD18_04160</name>
</gene>
<comment type="caution">
    <text evidence="3">The sequence shown here is derived from an EMBL/GenBank/DDBJ whole genome shotgun (WGS) entry which is preliminary data.</text>
</comment>
<sequence length="194" mass="22043">MAIKLDDYFDDDASGQQAPSGEQEPVAAEQPQPKRVVVREYDSDYIITNGQRRKKRFRKWLLWAAIAAVVLIAINMLFFSKKISGGQVRGYLIAIEKSEGIVFDSYECTLIVDYPDSIVDADRLVFRFSTTDQQVGKRLYNAMRGDSIVLVEYDRYTTNMPWRGESDNIVSDAMLVKATPVSRSVGKVRSERDL</sequence>
<dbReference type="AlphaFoldDB" id="A0A9D1LGG7"/>
<evidence type="ECO:0000313" key="4">
    <source>
        <dbReference type="Proteomes" id="UP000824076"/>
    </source>
</evidence>
<reference evidence="3" key="1">
    <citation type="submission" date="2020-10" db="EMBL/GenBank/DDBJ databases">
        <authorList>
            <person name="Gilroy R."/>
        </authorList>
    </citation>
    <scope>NUCLEOTIDE SEQUENCE</scope>
    <source>
        <strain evidence="3">17073</strain>
    </source>
</reference>
<protein>
    <submittedName>
        <fullName evidence="3">Uncharacterized protein</fullName>
    </submittedName>
</protein>
<keyword evidence="2" id="KW-0472">Membrane</keyword>
<proteinExistence type="predicted"/>
<reference evidence="3" key="2">
    <citation type="journal article" date="2021" name="PeerJ">
        <title>Extensive microbial diversity within the chicken gut microbiome revealed by metagenomics and culture.</title>
        <authorList>
            <person name="Gilroy R."/>
            <person name="Ravi A."/>
            <person name="Getino M."/>
            <person name="Pursley I."/>
            <person name="Horton D.L."/>
            <person name="Alikhan N.F."/>
            <person name="Baker D."/>
            <person name="Gharbi K."/>
            <person name="Hall N."/>
            <person name="Watson M."/>
            <person name="Adriaenssens E.M."/>
            <person name="Foster-Nyarko E."/>
            <person name="Jarju S."/>
            <person name="Secka A."/>
            <person name="Antonio M."/>
            <person name="Oren A."/>
            <person name="Chaudhuri R.R."/>
            <person name="La Ragione R."/>
            <person name="Hildebrand F."/>
            <person name="Pallen M.J."/>
        </authorList>
    </citation>
    <scope>NUCLEOTIDE SEQUENCE</scope>
    <source>
        <strain evidence="3">17073</strain>
    </source>
</reference>
<evidence type="ECO:0000256" key="2">
    <source>
        <dbReference type="SAM" id="Phobius"/>
    </source>
</evidence>
<name>A0A9D1LGG7_9BACT</name>
<dbReference type="EMBL" id="DVMS01000120">
    <property type="protein sequence ID" value="HIU38844.1"/>
    <property type="molecule type" value="Genomic_DNA"/>
</dbReference>